<sequence>MASPSSSVSSSESSGPSTPRPERKNDVFVRLAQTEDEKYLAQFHSVINKAYRTEGGWTTESHLVQDERISQDGLRELLNDKVNPLLLAFDSNTMEPLGTLQLEPLEHYPSFGEYQGENYSPTYVESHKKEQQIVLGLFSVDPTQQSRGIGRKLVEFALRHAKETMGRKQALVYVIVQRPELIGWYKRLGFTDFGEKLPFPDAFRLLQNDVHFSVLRLEL</sequence>
<dbReference type="Gene3D" id="3.40.630.30">
    <property type="match status" value="1"/>
</dbReference>
<feature type="compositionally biased region" description="Low complexity" evidence="1">
    <location>
        <begin position="1"/>
        <end position="17"/>
    </location>
</feature>
<organism evidence="3 4">
    <name type="scientific">Lunasporangiospora selenospora</name>
    <dbReference type="NCBI Taxonomy" id="979761"/>
    <lineage>
        <taxon>Eukaryota</taxon>
        <taxon>Fungi</taxon>
        <taxon>Fungi incertae sedis</taxon>
        <taxon>Mucoromycota</taxon>
        <taxon>Mortierellomycotina</taxon>
        <taxon>Mortierellomycetes</taxon>
        <taxon>Mortierellales</taxon>
        <taxon>Mortierellaceae</taxon>
        <taxon>Lunasporangiospora</taxon>
    </lineage>
</organism>
<evidence type="ECO:0000259" key="2">
    <source>
        <dbReference type="PROSITE" id="PS51186"/>
    </source>
</evidence>
<feature type="domain" description="N-acetyltransferase" evidence="2">
    <location>
        <begin position="27"/>
        <end position="210"/>
    </location>
</feature>
<dbReference type="PROSITE" id="PS51186">
    <property type="entry name" value="GNAT"/>
    <property type="match status" value="1"/>
</dbReference>
<protein>
    <recommendedName>
        <fullName evidence="2">N-acetyltransferase domain-containing protein</fullName>
    </recommendedName>
</protein>
<dbReference type="CDD" id="cd04301">
    <property type="entry name" value="NAT_SF"/>
    <property type="match status" value="1"/>
</dbReference>
<proteinExistence type="predicted"/>
<dbReference type="GO" id="GO:0016747">
    <property type="term" value="F:acyltransferase activity, transferring groups other than amino-acyl groups"/>
    <property type="evidence" value="ECO:0007669"/>
    <property type="project" value="InterPro"/>
</dbReference>
<evidence type="ECO:0000313" key="3">
    <source>
        <dbReference type="EMBL" id="KAF9581791.1"/>
    </source>
</evidence>
<dbReference type="InterPro" id="IPR000182">
    <property type="entry name" value="GNAT_dom"/>
</dbReference>
<feature type="region of interest" description="Disordered" evidence="1">
    <location>
        <begin position="1"/>
        <end position="25"/>
    </location>
</feature>
<dbReference type="InterPro" id="IPR016181">
    <property type="entry name" value="Acyl_CoA_acyltransferase"/>
</dbReference>
<dbReference type="AlphaFoldDB" id="A0A9P6FV71"/>
<dbReference type="OrthoDB" id="5689at2759"/>
<dbReference type="EMBL" id="JAABOA010001322">
    <property type="protein sequence ID" value="KAF9581791.1"/>
    <property type="molecule type" value="Genomic_DNA"/>
</dbReference>
<reference evidence="3" key="1">
    <citation type="journal article" date="2020" name="Fungal Divers.">
        <title>Resolving the Mortierellaceae phylogeny through synthesis of multi-gene phylogenetics and phylogenomics.</title>
        <authorList>
            <person name="Vandepol N."/>
            <person name="Liber J."/>
            <person name="Desiro A."/>
            <person name="Na H."/>
            <person name="Kennedy M."/>
            <person name="Barry K."/>
            <person name="Grigoriev I.V."/>
            <person name="Miller A.N."/>
            <person name="O'Donnell K."/>
            <person name="Stajich J.E."/>
            <person name="Bonito G."/>
        </authorList>
    </citation>
    <scope>NUCLEOTIDE SEQUENCE</scope>
    <source>
        <strain evidence="3">KOD1015</strain>
    </source>
</reference>
<evidence type="ECO:0000256" key="1">
    <source>
        <dbReference type="SAM" id="MobiDB-lite"/>
    </source>
</evidence>
<keyword evidence="4" id="KW-1185">Reference proteome</keyword>
<dbReference type="Pfam" id="PF00583">
    <property type="entry name" value="Acetyltransf_1"/>
    <property type="match status" value="1"/>
</dbReference>
<evidence type="ECO:0000313" key="4">
    <source>
        <dbReference type="Proteomes" id="UP000780801"/>
    </source>
</evidence>
<gene>
    <name evidence="3" type="ORF">BGW38_001076</name>
</gene>
<dbReference type="Proteomes" id="UP000780801">
    <property type="component" value="Unassembled WGS sequence"/>
</dbReference>
<name>A0A9P6FV71_9FUNG</name>
<accession>A0A9P6FV71</accession>
<dbReference type="SUPFAM" id="SSF55729">
    <property type="entry name" value="Acyl-CoA N-acyltransferases (Nat)"/>
    <property type="match status" value="1"/>
</dbReference>
<comment type="caution">
    <text evidence="3">The sequence shown here is derived from an EMBL/GenBank/DDBJ whole genome shotgun (WGS) entry which is preliminary data.</text>
</comment>